<dbReference type="Proteomes" id="UP000068250">
    <property type="component" value="Plasmid 1P"/>
</dbReference>
<evidence type="ECO:0000313" key="4">
    <source>
        <dbReference type="Proteomes" id="UP000657200"/>
    </source>
</evidence>
<evidence type="ECO:0000313" key="3">
    <source>
        <dbReference type="Proteomes" id="UP000068250"/>
    </source>
</evidence>
<name>A0A0U5FAI4_9PROT</name>
<dbReference type="RefSeq" id="WP_059024983.1">
    <property type="nucleotide sequence ID" value="NZ_LN609303.1"/>
</dbReference>
<dbReference type="PATRIC" id="fig|431306.5.peg.2891"/>
<dbReference type="EMBL" id="WOTE01000017">
    <property type="protein sequence ID" value="NHO40532.1"/>
    <property type="molecule type" value="Genomic_DNA"/>
</dbReference>
<accession>A0A0U5FAI4</accession>
<reference evidence="2 4" key="3">
    <citation type="journal article" date="2020" name="Int. J. Syst. Evol. Microbiol.">
        <title>Novel acetic acid bacteria from cider fermentations: Acetobacter conturbans sp. nov. and Acetobacter fallax sp. nov.</title>
        <authorList>
            <person name="Sombolestani A.S."/>
            <person name="Cleenwerck I."/>
            <person name="Cnockaert M."/>
            <person name="Borremans W."/>
            <person name="Wieme A.D."/>
            <person name="De Vuyst L."/>
            <person name="Vandamme P."/>
        </authorList>
    </citation>
    <scope>NUCLEOTIDE SEQUENCE [LARGE SCALE GENOMIC DNA]</scope>
    <source>
        <strain evidence="2 4">LMG 23848</strain>
    </source>
</reference>
<reference evidence="1" key="2">
    <citation type="submission" date="2014-09" db="EMBL/GenBank/DDBJ databases">
        <authorList>
            <person name="Magalhaes I.L.F."/>
            <person name="Oliveira U."/>
            <person name="Santos F.R."/>
            <person name="Vidigal T.H.D.A."/>
            <person name="Brescovit A.D."/>
            <person name="Santos A.J."/>
        </authorList>
    </citation>
    <scope>NUCLEOTIDE SEQUENCE</scope>
    <source>
        <strain evidence="1">LMG 23848T</strain>
    </source>
</reference>
<keyword evidence="4" id="KW-1185">Reference proteome</keyword>
<dbReference type="EMBL" id="LN609303">
    <property type="protein sequence ID" value="CEF57456.1"/>
    <property type="molecule type" value="Genomic_DNA"/>
</dbReference>
<protein>
    <submittedName>
        <fullName evidence="1">Uncharacterized protein</fullName>
    </submittedName>
</protein>
<dbReference type="AlphaFoldDB" id="A0A0U5FAI4"/>
<evidence type="ECO:0000313" key="1">
    <source>
        <dbReference type="EMBL" id="CEF57456.1"/>
    </source>
</evidence>
<gene>
    <name evidence="1" type="ORF">AGA_1P153</name>
    <name evidence="2" type="ORF">GOB80_12805</name>
</gene>
<dbReference type="OrthoDB" id="7219867at2"/>
<geneLocation type="plasmid" evidence="3">
    <name>1P</name>
</geneLocation>
<dbReference type="Proteomes" id="UP000657200">
    <property type="component" value="Unassembled WGS sequence"/>
</dbReference>
<organism evidence="1 3">
    <name type="scientific">Acetobacter ghanensis</name>
    <dbReference type="NCBI Taxonomy" id="431306"/>
    <lineage>
        <taxon>Bacteria</taxon>
        <taxon>Pseudomonadati</taxon>
        <taxon>Pseudomonadota</taxon>
        <taxon>Alphaproteobacteria</taxon>
        <taxon>Acetobacterales</taxon>
        <taxon>Acetobacteraceae</taxon>
        <taxon>Acetobacter</taxon>
    </lineage>
</organism>
<sequence>MCSDFVTAGALGGIRGSLRRVASDLEQQNRTVSSLAQQVQVANHWQVTAFKLQKEVADWKAWGVSCLEGWKKEEQVTADLRQQLVQAQEALRVEKKLRDDEFNERVEKYNKLVRKCNKLVECVNTVKVQPANAIALITALEAELNAQQA</sequence>
<proteinExistence type="predicted"/>
<evidence type="ECO:0000313" key="2">
    <source>
        <dbReference type="EMBL" id="NHO40532.1"/>
    </source>
</evidence>
<reference evidence="3" key="1">
    <citation type="submission" date="2014-09" db="EMBL/GenBank/DDBJ databases">
        <authorList>
            <person name="Illeghems K.G."/>
        </authorList>
    </citation>
    <scope>NUCLEOTIDE SEQUENCE [LARGE SCALE GENOMIC DNA]</scope>
    <source>
        <strain evidence="3">LMG 23848T</strain>
        <plasmid evidence="3">1P</plasmid>
    </source>
</reference>